<gene>
    <name evidence="9" type="ORF">EQG79_29805</name>
</gene>
<evidence type="ECO:0000256" key="5">
    <source>
        <dbReference type="ARBA" id="ARBA00023136"/>
    </source>
</evidence>
<keyword evidence="10" id="KW-1185">Reference proteome</keyword>
<evidence type="ECO:0000256" key="1">
    <source>
        <dbReference type="ARBA" id="ARBA00004651"/>
    </source>
</evidence>
<evidence type="ECO:0000256" key="3">
    <source>
        <dbReference type="ARBA" id="ARBA00022692"/>
    </source>
</evidence>
<dbReference type="Pfam" id="PF03772">
    <property type="entry name" value="Competence"/>
    <property type="match status" value="1"/>
</dbReference>
<organism evidence="9 10">
    <name type="scientific">Spirosoma sordidisoli</name>
    <dbReference type="NCBI Taxonomy" id="2502893"/>
    <lineage>
        <taxon>Bacteria</taxon>
        <taxon>Pseudomonadati</taxon>
        <taxon>Bacteroidota</taxon>
        <taxon>Cytophagia</taxon>
        <taxon>Cytophagales</taxon>
        <taxon>Cytophagaceae</taxon>
        <taxon>Spirosoma</taxon>
    </lineage>
</organism>
<name>A0A4Q2UC69_9BACT</name>
<reference evidence="9 10" key="1">
    <citation type="submission" date="2019-01" db="EMBL/GenBank/DDBJ databases">
        <title>Spirosoma flava sp. nov., a propanil-degrading bacterium isolated from herbicide-contaminated soil.</title>
        <authorList>
            <person name="Zhang L."/>
            <person name="Jiang J.-D."/>
        </authorList>
    </citation>
    <scope>NUCLEOTIDE SEQUENCE [LARGE SCALE GENOMIC DNA]</scope>
    <source>
        <strain evidence="9 10">TY50</strain>
    </source>
</reference>
<evidence type="ECO:0000256" key="6">
    <source>
        <dbReference type="SAM" id="Phobius"/>
    </source>
</evidence>
<sequence length="714" mass="80295">MKGYPFVRYAAALAAGIVLYGQWPSLIWIPAGAAVLGLGFFIGYFIRYRNQVVKPLAAVQGLGGLLLLLAAGWCLTYERTASNRPDNLLHLTDTLQAYTGVVTAQPEERAKTYRVELAIRQGRWQTGSNSDHPATAWHPLSGRVIVYIDKAIGQIPRYGELWLVNGSPRSIDPPLNPGEFDYKRYLHYRNIYHQQYLRPFQRQLIGYDPPSRITTWATSINRLADAIITRQVGNRAEYSIVNAMILGVRDDLDPALYRAYSAAGAVHILSVSGLHVGILFTVLTYLLSFLIRRPRGKLIMAVVQLIILWFYALVTGLSPPVLRSAGMFSMLIVANALGRQQQLLNTMGASAFFILCFDPYALFSAGFQLSNLAVAGIGSWQSTLSQALTFRYRFLNKLWELTAVALVAQLITFPLGVFYFHQFPTYFLLANPAVMGLSFLLLPLAMATLALGWVPYLNDLLGWLLQKTAWLLNWVVVQTGTLPGAVWDGLWLSAGGMLLTYAVILGAVALVLTRQREYAWATCLAAFLLGVLIVWDEYEQRHQQTLAVHFLPHRTAVSLTAGHKSLLLTDLDTSDTRSYDFYLKNTFGQWGIGQLSLLDLRQSGDSALADSPIRTFYRHRDYMLCVWQGKTIMLVNKLNRYTHWRLPAVVDYCIIRRNALQHWDDLKGRIVARHIIFDDSNKTPLTDRLLAEADQRGFVCYSVRQMGAYVAELK</sequence>
<feature type="transmembrane region" description="Helical" evidence="6">
    <location>
        <begin position="298"/>
        <end position="314"/>
    </location>
</feature>
<dbReference type="InterPro" id="IPR025405">
    <property type="entry name" value="DUF4131"/>
</dbReference>
<evidence type="ECO:0000256" key="2">
    <source>
        <dbReference type="ARBA" id="ARBA00022475"/>
    </source>
</evidence>
<evidence type="ECO:0000313" key="9">
    <source>
        <dbReference type="EMBL" id="RYC66404.1"/>
    </source>
</evidence>
<dbReference type="EMBL" id="SBLB01000015">
    <property type="protein sequence ID" value="RYC66404.1"/>
    <property type="molecule type" value="Genomic_DNA"/>
</dbReference>
<keyword evidence="4 6" id="KW-1133">Transmembrane helix</keyword>
<feature type="domain" description="DUF4131" evidence="8">
    <location>
        <begin position="27"/>
        <end position="199"/>
    </location>
</feature>
<protein>
    <submittedName>
        <fullName evidence="9">ComEC family competence protein</fullName>
    </submittedName>
</protein>
<evidence type="ECO:0000259" key="7">
    <source>
        <dbReference type="Pfam" id="PF03772"/>
    </source>
</evidence>
<feature type="transmembrane region" description="Helical" evidence="6">
    <location>
        <begin position="268"/>
        <end position="291"/>
    </location>
</feature>
<proteinExistence type="predicted"/>
<keyword evidence="5 6" id="KW-0472">Membrane</keyword>
<dbReference type="NCBIfam" id="TIGR00360">
    <property type="entry name" value="ComEC_N-term"/>
    <property type="match status" value="1"/>
</dbReference>
<dbReference type="Proteomes" id="UP000290407">
    <property type="component" value="Unassembled WGS sequence"/>
</dbReference>
<dbReference type="Pfam" id="PF13567">
    <property type="entry name" value="DUF4131"/>
    <property type="match status" value="1"/>
</dbReference>
<dbReference type="RefSeq" id="WP_129606776.1">
    <property type="nucleotide sequence ID" value="NZ_SBLB01000015.1"/>
</dbReference>
<accession>A0A4Q2UC69</accession>
<comment type="caution">
    <text evidence="9">The sequence shown here is derived from an EMBL/GenBank/DDBJ whole genome shotgun (WGS) entry which is preliminary data.</text>
</comment>
<keyword evidence="2" id="KW-1003">Cell membrane</keyword>
<feature type="transmembrane region" description="Helical" evidence="6">
    <location>
        <begin position="518"/>
        <end position="535"/>
    </location>
</feature>
<comment type="subcellular location">
    <subcellularLocation>
        <location evidence="1">Cell membrane</location>
        <topology evidence="1">Multi-pass membrane protein</topology>
    </subcellularLocation>
</comment>
<dbReference type="GO" id="GO:0005886">
    <property type="term" value="C:plasma membrane"/>
    <property type="evidence" value="ECO:0007669"/>
    <property type="project" value="UniProtKB-SubCell"/>
</dbReference>
<feature type="transmembrane region" description="Helical" evidence="6">
    <location>
        <begin position="489"/>
        <end position="512"/>
    </location>
</feature>
<dbReference type="PANTHER" id="PTHR30619">
    <property type="entry name" value="DNA INTERNALIZATION/COMPETENCE PROTEIN COMEC/REC2"/>
    <property type="match status" value="1"/>
</dbReference>
<feature type="transmembrane region" description="Helical" evidence="6">
    <location>
        <begin position="350"/>
        <end position="378"/>
    </location>
</feature>
<evidence type="ECO:0000313" key="10">
    <source>
        <dbReference type="Proteomes" id="UP000290407"/>
    </source>
</evidence>
<evidence type="ECO:0000259" key="8">
    <source>
        <dbReference type="Pfam" id="PF13567"/>
    </source>
</evidence>
<evidence type="ECO:0000256" key="4">
    <source>
        <dbReference type="ARBA" id="ARBA00022989"/>
    </source>
</evidence>
<feature type="transmembrane region" description="Helical" evidence="6">
    <location>
        <begin position="53"/>
        <end position="73"/>
    </location>
</feature>
<feature type="transmembrane region" description="Helical" evidence="6">
    <location>
        <begin position="398"/>
        <end position="421"/>
    </location>
</feature>
<feature type="transmembrane region" description="Helical" evidence="6">
    <location>
        <begin position="29"/>
        <end position="46"/>
    </location>
</feature>
<keyword evidence="3 6" id="KW-0812">Transmembrane</keyword>
<dbReference type="PANTHER" id="PTHR30619:SF1">
    <property type="entry name" value="RECOMBINATION PROTEIN 2"/>
    <property type="match status" value="1"/>
</dbReference>
<dbReference type="AlphaFoldDB" id="A0A4Q2UC69"/>
<feature type="transmembrane region" description="Helical" evidence="6">
    <location>
        <begin position="433"/>
        <end position="454"/>
    </location>
</feature>
<feature type="domain" description="ComEC/Rec2-related protein" evidence="7">
    <location>
        <begin position="244"/>
        <end position="510"/>
    </location>
</feature>
<dbReference type="InterPro" id="IPR004477">
    <property type="entry name" value="ComEC_N"/>
</dbReference>
<dbReference type="InterPro" id="IPR052159">
    <property type="entry name" value="Competence_DNA_uptake"/>
</dbReference>